<reference evidence="8" key="1">
    <citation type="submission" date="2012-05" db="EMBL/GenBank/DDBJ databases">
        <authorList>
            <person name="Krishnakumar V."/>
            <person name="Cheung F."/>
            <person name="Xiao Y."/>
            <person name="Chan A."/>
            <person name="Moskal W.A."/>
            <person name="Town C.D."/>
        </authorList>
    </citation>
    <scope>NUCLEOTIDE SEQUENCE</scope>
</reference>
<evidence type="ECO:0000256" key="5">
    <source>
        <dbReference type="ARBA" id="ARBA00023136"/>
    </source>
</evidence>
<name>I3SV23_LOTJA</name>
<comment type="similarity">
    <text evidence="2 6">Belongs to the drug/metabolite transporter (DMT) superfamily. Plant drug/metabolite exporter (P-DME) (TC 2.A.7.4) family.</text>
</comment>
<accession>I3SV23</accession>
<dbReference type="PANTHER" id="PTHR31218">
    <property type="entry name" value="WAT1-RELATED PROTEIN"/>
    <property type="match status" value="1"/>
</dbReference>
<dbReference type="Pfam" id="PF00892">
    <property type="entry name" value="EamA"/>
    <property type="match status" value="1"/>
</dbReference>
<evidence type="ECO:0000256" key="3">
    <source>
        <dbReference type="ARBA" id="ARBA00022692"/>
    </source>
</evidence>
<dbReference type="EMBL" id="BT144321">
    <property type="protein sequence ID" value="AFK44115.1"/>
    <property type="molecule type" value="mRNA"/>
</dbReference>
<sequence length="173" mass="18900">MCLMGATQATVFALCVEKDWSQWRLGWSIKLLTAAYSGIVASGLMVVVIAWCVKKRGPLYASVFNPVQLVVVAIVGSLMLDENLYLGSAIGAVLIIIGLYSVLWGKSKELKNVTGLVIDPEIEQIEVVVTPDQDHDHIKCSNNNCEINIVSKDHDSSLKSVQEGQDIENNRGK</sequence>
<feature type="transmembrane region" description="Helical" evidence="6">
    <location>
        <begin position="84"/>
        <end position="103"/>
    </location>
</feature>
<protein>
    <recommendedName>
        <fullName evidence="6">WAT1-related protein</fullName>
    </recommendedName>
</protein>
<dbReference type="GO" id="GO:0016020">
    <property type="term" value="C:membrane"/>
    <property type="evidence" value="ECO:0007669"/>
    <property type="project" value="UniProtKB-SubCell"/>
</dbReference>
<dbReference type="SUPFAM" id="SSF103481">
    <property type="entry name" value="Multidrug resistance efflux transporter EmrE"/>
    <property type="match status" value="1"/>
</dbReference>
<comment type="caution">
    <text evidence="6">Lacks conserved residue(s) required for the propagation of feature annotation.</text>
</comment>
<dbReference type="InterPro" id="IPR037185">
    <property type="entry name" value="EmrE-like"/>
</dbReference>
<evidence type="ECO:0000256" key="2">
    <source>
        <dbReference type="ARBA" id="ARBA00007635"/>
    </source>
</evidence>
<dbReference type="AlphaFoldDB" id="I3SV23"/>
<evidence type="ECO:0000313" key="8">
    <source>
        <dbReference type="EMBL" id="AFK44115.1"/>
    </source>
</evidence>
<evidence type="ECO:0000256" key="4">
    <source>
        <dbReference type="ARBA" id="ARBA00022989"/>
    </source>
</evidence>
<feature type="transmembrane region" description="Helical" evidence="6">
    <location>
        <begin position="59"/>
        <end position="78"/>
    </location>
</feature>
<keyword evidence="5 6" id="KW-0472">Membrane</keyword>
<comment type="subcellular location">
    <subcellularLocation>
        <location evidence="1 6">Membrane</location>
        <topology evidence="1 6">Multi-pass membrane protein</topology>
    </subcellularLocation>
</comment>
<organism evidence="8">
    <name type="scientific">Lotus japonicus</name>
    <name type="common">Lotus corniculatus var. japonicus</name>
    <dbReference type="NCBI Taxonomy" id="34305"/>
    <lineage>
        <taxon>Eukaryota</taxon>
        <taxon>Viridiplantae</taxon>
        <taxon>Streptophyta</taxon>
        <taxon>Embryophyta</taxon>
        <taxon>Tracheophyta</taxon>
        <taxon>Spermatophyta</taxon>
        <taxon>Magnoliopsida</taxon>
        <taxon>eudicotyledons</taxon>
        <taxon>Gunneridae</taxon>
        <taxon>Pentapetalae</taxon>
        <taxon>rosids</taxon>
        <taxon>fabids</taxon>
        <taxon>Fabales</taxon>
        <taxon>Fabaceae</taxon>
        <taxon>Papilionoideae</taxon>
        <taxon>50 kb inversion clade</taxon>
        <taxon>NPAAA clade</taxon>
        <taxon>Hologalegina</taxon>
        <taxon>robinioid clade</taxon>
        <taxon>Loteae</taxon>
        <taxon>Lotus</taxon>
    </lineage>
</organism>
<evidence type="ECO:0000259" key="7">
    <source>
        <dbReference type="Pfam" id="PF00892"/>
    </source>
</evidence>
<proteinExistence type="evidence at transcript level"/>
<keyword evidence="4 6" id="KW-1133">Transmembrane helix</keyword>
<keyword evidence="3 6" id="KW-0812">Transmembrane</keyword>
<dbReference type="InterPro" id="IPR000620">
    <property type="entry name" value="EamA_dom"/>
</dbReference>
<dbReference type="GO" id="GO:0022857">
    <property type="term" value="F:transmembrane transporter activity"/>
    <property type="evidence" value="ECO:0007669"/>
    <property type="project" value="InterPro"/>
</dbReference>
<evidence type="ECO:0000256" key="6">
    <source>
        <dbReference type="RuleBase" id="RU363077"/>
    </source>
</evidence>
<dbReference type="InterPro" id="IPR030184">
    <property type="entry name" value="WAT1-related"/>
</dbReference>
<feature type="domain" description="EamA" evidence="7">
    <location>
        <begin position="12"/>
        <end position="103"/>
    </location>
</feature>
<feature type="transmembrane region" description="Helical" evidence="6">
    <location>
        <begin position="29"/>
        <end position="52"/>
    </location>
</feature>
<evidence type="ECO:0000256" key="1">
    <source>
        <dbReference type="ARBA" id="ARBA00004141"/>
    </source>
</evidence>